<dbReference type="EMBL" id="CP056071">
    <property type="protein sequence ID" value="UKK02314.1"/>
    <property type="molecule type" value="Genomic_DNA"/>
</dbReference>
<evidence type="ECO:0000259" key="5">
    <source>
        <dbReference type="PROSITE" id="PS50103"/>
    </source>
</evidence>
<evidence type="ECO:0000313" key="6">
    <source>
        <dbReference type="EMBL" id="UKK02314.1"/>
    </source>
</evidence>
<evidence type="ECO:0000256" key="2">
    <source>
        <dbReference type="ARBA" id="ARBA00022771"/>
    </source>
</evidence>
<evidence type="ECO:0000313" key="7">
    <source>
        <dbReference type="Proteomes" id="UP000244811"/>
    </source>
</evidence>
<feature type="zinc finger region" description="C3H1-type" evidence="4">
    <location>
        <begin position="160"/>
        <end position="186"/>
    </location>
</feature>
<feature type="zinc finger region" description="C3H1-type" evidence="4">
    <location>
        <begin position="74"/>
        <end position="101"/>
    </location>
</feature>
<accession>A0A976MDF3</accession>
<keyword evidence="3 4" id="KW-0862">Zinc</keyword>
<dbReference type="GO" id="GO:0008270">
    <property type="term" value="F:zinc ion binding"/>
    <property type="evidence" value="ECO:0007669"/>
    <property type="project" value="UniProtKB-KW"/>
</dbReference>
<dbReference type="PROSITE" id="PS50103">
    <property type="entry name" value="ZF_C3H1"/>
    <property type="match status" value="2"/>
</dbReference>
<feature type="domain" description="C3H1-type" evidence="5">
    <location>
        <begin position="160"/>
        <end position="186"/>
    </location>
</feature>
<protein>
    <recommendedName>
        <fullName evidence="5">C3H1-type domain-containing protein</fullName>
    </recommendedName>
</protein>
<feature type="domain" description="C3H1-type" evidence="5">
    <location>
        <begin position="74"/>
        <end position="101"/>
    </location>
</feature>
<name>A0A976MDF3_THEOR</name>
<dbReference type="InterPro" id="IPR045234">
    <property type="entry name" value="Unkempt-like"/>
</dbReference>
<dbReference type="SMART" id="SM00356">
    <property type="entry name" value="ZnF_C3H1"/>
    <property type="match status" value="3"/>
</dbReference>
<proteinExistence type="predicted"/>
<dbReference type="InterPro" id="IPR000571">
    <property type="entry name" value="Znf_CCCH"/>
</dbReference>
<dbReference type="PANTHER" id="PTHR14493:SF50">
    <property type="entry name" value="RING FINGER PROTEIN UNKEMPT"/>
    <property type="match status" value="1"/>
</dbReference>
<reference evidence="6" key="1">
    <citation type="submission" date="2022-07" db="EMBL/GenBank/DDBJ databases">
        <title>Evaluation of T. orientalis genome assembly methods using nanopore sequencing and analysis of variation between genomes.</title>
        <authorList>
            <person name="Yam J."/>
            <person name="Micallef M.L."/>
            <person name="Liu M."/>
            <person name="Djordjevic S.P."/>
            <person name="Bogema D.R."/>
            <person name="Jenkins C."/>
        </authorList>
    </citation>
    <scope>NUCLEOTIDE SEQUENCE</scope>
    <source>
        <strain evidence="6">Goon Nure</strain>
    </source>
</reference>
<evidence type="ECO:0000256" key="4">
    <source>
        <dbReference type="PROSITE-ProRule" id="PRU00723"/>
    </source>
</evidence>
<dbReference type="AlphaFoldDB" id="A0A976MDF3"/>
<evidence type="ECO:0000256" key="1">
    <source>
        <dbReference type="ARBA" id="ARBA00022723"/>
    </source>
</evidence>
<gene>
    <name evidence="6" type="ORF">MACK_001670</name>
</gene>
<dbReference type="Proteomes" id="UP000244811">
    <property type="component" value="Chromosome 2"/>
</dbReference>
<evidence type="ECO:0000256" key="3">
    <source>
        <dbReference type="ARBA" id="ARBA00022833"/>
    </source>
</evidence>
<dbReference type="Gene3D" id="3.30.1370.210">
    <property type="match status" value="1"/>
</dbReference>
<dbReference type="PANTHER" id="PTHR14493">
    <property type="entry name" value="UNKEMPT FAMILY MEMBER"/>
    <property type="match status" value="1"/>
</dbReference>
<sequence>MHGIPTYTLHQKCNLCRILCAGKNQITKERFALTPPWKREPEESRRLCEEVSKLLTILLEMSSVVLNDEELRCFRTKICNNLVKGRCNFKESRCIFSHNTVCTRRCPLYLSNTSFIRYIPLFCSHIVFTQNFRAIRSNCPFGNECIYSHSLDEILYHPQFYKTISCEHHLKGGCKHIFCPFVHDDSERRMLKHYKLPFTNNLYIPPNKYITVVDAINQRGGTKKRVESDTSTVHSVVNSPPLVNQYRTFGDADLQNDLIILRGMSMDQGFSNDIGRDVDYYQTRRVSNYSSRLSSIEHLLSHITGGIDEPGVNRDLLYDSIKGILDTPRA</sequence>
<organism evidence="6 7">
    <name type="scientific">Theileria orientalis</name>
    <dbReference type="NCBI Taxonomy" id="68886"/>
    <lineage>
        <taxon>Eukaryota</taxon>
        <taxon>Sar</taxon>
        <taxon>Alveolata</taxon>
        <taxon>Apicomplexa</taxon>
        <taxon>Aconoidasida</taxon>
        <taxon>Piroplasmida</taxon>
        <taxon>Theileriidae</taxon>
        <taxon>Theileria</taxon>
    </lineage>
</organism>
<keyword evidence="2 4" id="KW-0863">Zinc-finger</keyword>
<keyword evidence="1 4" id="KW-0479">Metal-binding</keyword>